<dbReference type="GO" id="GO:0046933">
    <property type="term" value="F:proton-transporting ATP synthase activity, rotational mechanism"/>
    <property type="evidence" value="ECO:0007669"/>
    <property type="project" value="InterPro"/>
</dbReference>
<dbReference type="HAMAP" id="MF_01416">
    <property type="entry name" value="ATP_synth_delta_bact"/>
    <property type="match status" value="1"/>
</dbReference>
<dbReference type="PANTHER" id="PTHR11910">
    <property type="entry name" value="ATP SYNTHASE DELTA CHAIN"/>
    <property type="match status" value="1"/>
</dbReference>
<dbReference type="PROSITE" id="PS00389">
    <property type="entry name" value="ATPASE_DELTA"/>
    <property type="match status" value="1"/>
</dbReference>
<keyword evidence="6" id="KW-0406">Ion transport</keyword>
<dbReference type="SUPFAM" id="SSF47928">
    <property type="entry name" value="N-terminal domain of the delta subunit of the F1F0-ATP synthase"/>
    <property type="match status" value="1"/>
</dbReference>
<evidence type="ECO:0000256" key="4">
    <source>
        <dbReference type="ARBA" id="ARBA00022448"/>
    </source>
</evidence>
<organism evidence="9">
    <name type="scientific">Populus alba</name>
    <name type="common">White poplar</name>
    <dbReference type="NCBI Taxonomy" id="43335"/>
    <lineage>
        <taxon>Eukaryota</taxon>
        <taxon>Viridiplantae</taxon>
        <taxon>Streptophyta</taxon>
        <taxon>Embryophyta</taxon>
        <taxon>Tracheophyta</taxon>
        <taxon>Spermatophyta</taxon>
        <taxon>Magnoliopsida</taxon>
        <taxon>eudicotyledons</taxon>
        <taxon>Gunneridae</taxon>
        <taxon>Pentapetalae</taxon>
        <taxon>rosids</taxon>
        <taxon>fabids</taxon>
        <taxon>Malpighiales</taxon>
        <taxon>Salicaceae</taxon>
        <taxon>Saliceae</taxon>
        <taxon>Populus</taxon>
    </lineage>
</organism>
<dbReference type="InterPro" id="IPR026015">
    <property type="entry name" value="ATP_synth_OSCP/delta_N_sf"/>
</dbReference>
<dbReference type="NCBIfam" id="TIGR01145">
    <property type="entry name" value="ATP_synt_delta"/>
    <property type="match status" value="1"/>
</dbReference>
<dbReference type="STRING" id="43335.A0A4U5PXM7"/>
<keyword evidence="7" id="KW-0472">Membrane</keyword>
<evidence type="ECO:0000256" key="8">
    <source>
        <dbReference type="ARBA" id="ARBA00023310"/>
    </source>
</evidence>
<comment type="caution">
    <text evidence="9">The sequence shown here is derived from an EMBL/GenBank/DDBJ whole genome shotgun (WGS) entry which is preliminary data.</text>
</comment>
<name>A0A4U5PXM7_POPAL</name>
<evidence type="ECO:0000256" key="5">
    <source>
        <dbReference type="ARBA" id="ARBA00022781"/>
    </source>
</evidence>
<dbReference type="Gene3D" id="1.10.520.20">
    <property type="entry name" value="N-terminal domain of the delta subunit of the F1F0-ATP synthase"/>
    <property type="match status" value="1"/>
</dbReference>
<reference evidence="9" key="1">
    <citation type="submission" date="2018-10" db="EMBL/GenBank/DDBJ databases">
        <title>Population genomic analysis revealed the cold adaptation of white poplar.</title>
        <authorList>
            <person name="Liu Y.-J."/>
        </authorList>
    </citation>
    <scope>NUCLEOTIDE SEQUENCE [LARGE SCALE GENOMIC DNA]</scope>
    <source>
        <strain evidence="9">PAL-ZL1</strain>
    </source>
</reference>
<keyword evidence="5" id="KW-0375">Hydrogen ion transport</keyword>
<dbReference type="InterPro" id="IPR020781">
    <property type="entry name" value="ATPase_OSCP/d_CS"/>
</dbReference>
<dbReference type="GO" id="GO:0016020">
    <property type="term" value="C:membrane"/>
    <property type="evidence" value="ECO:0007669"/>
    <property type="project" value="UniProtKB-SubCell"/>
</dbReference>
<evidence type="ECO:0000256" key="6">
    <source>
        <dbReference type="ARBA" id="ARBA00023065"/>
    </source>
</evidence>
<dbReference type="AlphaFoldDB" id="A0A4U5PXM7"/>
<accession>A0A4U5PXM7</accession>
<evidence type="ECO:0000256" key="2">
    <source>
        <dbReference type="ARBA" id="ARBA00007046"/>
    </source>
</evidence>
<dbReference type="PRINTS" id="PR00125">
    <property type="entry name" value="ATPASEDELTA"/>
</dbReference>
<protein>
    <submittedName>
        <fullName evidence="9">ATP synthase subunit O, mitochondrial</fullName>
    </submittedName>
</protein>
<dbReference type="Pfam" id="PF00213">
    <property type="entry name" value="OSCP"/>
    <property type="match status" value="1"/>
</dbReference>
<dbReference type="InterPro" id="IPR000711">
    <property type="entry name" value="ATPase_OSCP/dsu"/>
</dbReference>
<dbReference type="EMBL" id="RCHU01000558">
    <property type="protein sequence ID" value="TKS01871.1"/>
    <property type="molecule type" value="Genomic_DNA"/>
</dbReference>
<evidence type="ECO:0000313" key="9">
    <source>
        <dbReference type="EMBL" id="TKS01871.1"/>
    </source>
</evidence>
<sequence>MASARIRSGLPLLNRILRSDSLSTQRSAIQRSVLTPAFTASQPSKNLSTSTARKEEKIKLPITLYGGTGNYASALFVAAKRSKVLDQVESEILDLIEASKKSPKFSLFLKDLSVRADTRVKAINEICATAKFSEITKNFLVIVAENGRLNYLESIVNKFKQLTMADKGIIKAIVTTIMPLPPQEEKELKETLQDIIGQGKTVEVEQKIDPSILGGIMIEFEQKLFDMSIRTRAKQMERFLREPVDFDAL</sequence>
<evidence type="ECO:0000256" key="3">
    <source>
        <dbReference type="ARBA" id="ARBA00011648"/>
    </source>
</evidence>
<comment type="subunit">
    <text evidence="3">F-type ATPases have 2 components, CF(1) - the catalytic core - and CF(0) - the membrane proton channel. CF(1) has five subunits: alpha(3), beta(3), gamma(1), delta(1), epsilon(1). CF(0) has three main subunits: a, b and c.</text>
</comment>
<proteinExistence type="inferred from homology"/>
<keyword evidence="8" id="KW-0066">ATP synthesis</keyword>
<gene>
    <name evidence="9" type="ORF">D5086_0000169780</name>
</gene>
<keyword evidence="4" id="KW-0813">Transport</keyword>
<comment type="similarity">
    <text evidence="2">Belongs to the ATPase delta chain family.</text>
</comment>
<evidence type="ECO:0000256" key="7">
    <source>
        <dbReference type="ARBA" id="ARBA00023136"/>
    </source>
</evidence>
<comment type="subcellular location">
    <subcellularLocation>
        <location evidence="1">Membrane</location>
    </subcellularLocation>
</comment>
<evidence type="ECO:0000256" key="1">
    <source>
        <dbReference type="ARBA" id="ARBA00004370"/>
    </source>
</evidence>